<feature type="transmembrane region" description="Helical" evidence="9">
    <location>
        <begin position="315"/>
        <end position="342"/>
    </location>
</feature>
<evidence type="ECO:0000256" key="9">
    <source>
        <dbReference type="RuleBase" id="RU362011"/>
    </source>
</evidence>
<comment type="caution">
    <text evidence="11">The sequence shown here is derived from an EMBL/GenBank/DDBJ whole genome shotgun (WGS) entry which is preliminary data.</text>
</comment>
<dbReference type="InterPro" id="IPR000644">
    <property type="entry name" value="CBS_dom"/>
</dbReference>
<evidence type="ECO:0000256" key="4">
    <source>
        <dbReference type="ARBA" id="ARBA00022692"/>
    </source>
</evidence>
<dbReference type="PANTHER" id="PTHR43773">
    <property type="entry name" value="MAGNESIUM TRANSPORTER MGTE"/>
    <property type="match status" value="1"/>
</dbReference>
<comment type="subunit">
    <text evidence="9">Homodimer.</text>
</comment>
<dbReference type="PROSITE" id="PS51371">
    <property type="entry name" value="CBS"/>
    <property type="match status" value="1"/>
</dbReference>
<dbReference type="PANTHER" id="PTHR43773:SF1">
    <property type="entry name" value="MAGNESIUM TRANSPORTER MGTE"/>
    <property type="match status" value="1"/>
</dbReference>
<dbReference type="GO" id="GO:0046872">
    <property type="term" value="F:metal ion binding"/>
    <property type="evidence" value="ECO:0007669"/>
    <property type="project" value="UniProtKB-KW"/>
</dbReference>
<dbReference type="Gene3D" id="1.10.357.20">
    <property type="entry name" value="SLC41 divalent cation transporters, integral membrane domain"/>
    <property type="match status" value="1"/>
</dbReference>
<organism evidence="11 12">
    <name type="scientific">OM182 bacterium BACL3 MAG-120507-bin80</name>
    <dbReference type="NCBI Taxonomy" id="1655577"/>
    <lineage>
        <taxon>Bacteria</taxon>
        <taxon>Pseudomonadati</taxon>
        <taxon>Pseudomonadota</taxon>
        <taxon>Gammaproteobacteria</taxon>
        <taxon>OMG group</taxon>
        <taxon>OM182 clade</taxon>
    </lineage>
</organism>
<keyword evidence="9" id="KW-0479">Metal-binding</keyword>
<evidence type="ECO:0000256" key="3">
    <source>
        <dbReference type="ARBA" id="ARBA00022448"/>
    </source>
</evidence>
<dbReference type="SUPFAM" id="SSF158791">
    <property type="entry name" value="MgtE N-terminal domain-like"/>
    <property type="match status" value="1"/>
</dbReference>
<evidence type="ECO:0000313" key="12">
    <source>
        <dbReference type="Proteomes" id="UP000051934"/>
    </source>
</evidence>
<dbReference type="Pfam" id="PF03448">
    <property type="entry name" value="MgtE_N"/>
    <property type="match status" value="1"/>
</dbReference>
<dbReference type="InterPro" id="IPR038076">
    <property type="entry name" value="MgtE_N_sf"/>
</dbReference>
<evidence type="ECO:0000259" key="10">
    <source>
        <dbReference type="PROSITE" id="PS51371"/>
    </source>
</evidence>
<sequence length="452" mass="49478">MSNPQELQPQTDHALELHQAIDSGSLYEVRQMIKTLPTAGIAHLLESSPPKTRGVLWQLIDKDAEGEVLQYLNEDIQGQILSELNAEQVAELTFGLETDDLADILQQLPQQVAAQVLEAMDEQDRHRVESILSYNEDTAGGLMNTDTITVRPTHTLELVLRYLRRHDSLPAMTDTIYVVTRDDRLLGRMPLLTLLVSDPQTTINELMLEDLEGIPVTMEARKVAQLFEQHDWVSAPVVDEAGKLLGRITIDDVVDVIRDSTEHSLMSMAGLDEEDDTFAPVAKTARRRALWLGVNLMTAVFASMVIYLFQDTLDAVVALAILMPIVANMGGVAGSQTLTLVVRGLALGHIGPANSRWLLIRELGVAALNGLTWAAVIGTITLIWYQDFALSLIIAAAMMINLITAALAGAYLPLLLNRLNIDPALAGSVALTTVTDSVGFLSFLGLAQLFYL</sequence>
<keyword evidence="8" id="KW-0129">CBS domain</keyword>
<reference evidence="11 12" key="1">
    <citation type="submission" date="2015-10" db="EMBL/GenBank/DDBJ databases">
        <title>Metagenome-Assembled Genomes uncover a global brackish microbiome.</title>
        <authorList>
            <person name="Hugerth L.W."/>
            <person name="Larsson J."/>
            <person name="Alneberg J."/>
            <person name="Lindh M.V."/>
            <person name="Legrand C."/>
            <person name="Pinhassi J."/>
            <person name="Andersson A.F."/>
        </authorList>
    </citation>
    <scope>NUCLEOTIDE SEQUENCE [LARGE SCALE GENOMIC DNA]</scope>
    <source>
        <strain evidence="11">BACL4 MAG-120507-bin80</strain>
    </source>
</reference>
<dbReference type="NCBIfam" id="TIGR00400">
    <property type="entry name" value="mgtE"/>
    <property type="match status" value="1"/>
</dbReference>
<keyword evidence="6 9" id="KW-1133">Transmembrane helix</keyword>
<dbReference type="InterPro" id="IPR006669">
    <property type="entry name" value="MgtE_transporter"/>
</dbReference>
<evidence type="ECO:0000313" key="11">
    <source>
        <dbReference type="EMBL" id="KRO68183.1"/>
    </source>
</evidence>
<dbReference type="Gene3D" id="1.25.60.10">
    <property type="entry name" value="MgtE N-terminal domain-like"/>
    <property type="match status" value="1"/>
</dbReference>
<dbReference type="AlphaFoldDB" id="A0A0R2S0A4"/>
<dbReference type="GO" id="GO:0015095">
    <property type="term" value="F:magnesium ion transmembrane transporter activity"/>
    <property type="evidence" value="ECO:0007669"/>
    <property type="project" value="UniProtKB-UniRule"/>
</dbReference>
<dbReference type="InterPro" id="IPR006667">
    <property type="entry name" value="SLC41_membr_dom"/>
</dbReference>
<dbReference type="SUPFAM" id="SSF161093">
    <property type="entry name" value="MgtE membrane domain-like"/>
    <property type="match status" value="1"/>
</dbReference>
<accession>A0A0R2S0A4</accession>
<feature type="transmembrane region" description="Helical" evidence="9">
    <location>
        <begin position="289"/>
        <end position="309"/>
    </location>
</feature>
<evidence type="ECO:0000256" key="5">
    <source>
        <dbReference type="ARBA" id="ARBA00022842"/>
    </source>
</evidence>
<feature type="domain" description="CBS" evidence="10">
    <location>
        <begin position="207"/>
        <end position="265"/>
    </location>
</feature>
<keyword evidence="5 9" id="KW-0460">Magnesium</keyword>
<dbReference type="CDD" id="cd04606">
    <property type="entry name" value="CBS_pair_Mg_transporter"/>
    <property type="match status" value="1"/>
</dbReference>
<keyword evidence="7 9" id="KW-0472">Membrane</keyword>
<dbReference type="Proteomes" id="UP000051934">
    <property type="component" value="Unassembled WGS sequence"/>
</dbReference>
<dbReference type="SMART" id="SM00924">
    <property type="entry name" value="MgtE_N"/>
    <property type="match status" value="1"/>
</dbReference>
<proteinExistence type="inferred from homology"/>
<evidence type="ECO:0000256" key="2">
    <source>
        <dbReference type="ARBA" id="ARBA00009749"/>
    </source>
</evidence>
<evidence type="ECO:0000256" key="1">
    <source>
        <dbReference type="ARBA" id="ARBA00004141"/>
    </source>
</evidence>
<evidence type="ECO:0000256" key="6">
    <source>
        <dbReference type="ARBA" id="ARBA00022989"/>
    </source>
</evidence>
<evidence type="ECO:0000256" key="7">
    <source>
        <dbReference type="ARBA" id="ARBA00023136"/>
    </source>
</evidence>
<dbReference type="SMART" id="SM00116">
    <property type="entry name" value="CBS"/>
    <property type="match status" value="1"/>
</dbReference>
<feature type="transmembrane region" description="Helical" evidence="9">
    <location>
        <begin position="424"/>
        <end position="451"/>
    </location>
</feature>
<dbReference type="InterPro" id="IPR046342">
    <property type="entry name" value="CBS_dom_sf"/>
</dbReference>
<feature type="transmembrane region" description="Helical" evidence="9">
    <location>
        <begin position="363"/>
        <end position="385"/>
    </location>
</feature>
<dbReference type="Pfam" id="PF01769">
    <property type="entry name" value="MgtE"/>
    <property type="match status" value="1"/>
</dbReference>
<feature type="transmembrane region" description="Helical" evidence="9">
    <location>
        <begin position="391"/>
        <end position="412"/>
    </location>
</feature>
<dbReference type="SUPFAM" id="SSF54631">
    <property type="entry name" value="CBS-domain pair"/>
    <property type="match status" value="1"/>
</dbReference>
<comment type="similarity">
    <text evidence="2 9">Belongs to the SLC41A transporter family.</text>
</comment>
<protein>
    <recommendedName>
        <fullName evidence="9">Magnesium transporter MgtE</fullName>
    </recommendedName>
</protein>
<dbReference type="InterPro" id="IPR006668">
    <property type="entry name" value="Mg_transptr_MgtE_intracell_dom"/>
</dbReference>
<name>A0A0R2S0A4_9GAMM</name>
<comment type="function">
    <text evidence="9">Acts as a magnesium transporter.</text>
</comment>
<keyword evidence="9" id="KW-1003">Cell membrane</keyword>
<evidence type="ECO:0000256" key="8">
    <source>
        <dbReference type="PROSITE-ProRule" id="PRU00703"/>
    </source>
</evidence>
<dbReference type="InterPro" id="IPR036739">
    <property type="entry name" value="SLC41_membr_dom_sf"/>
</dbReference>
<keyword evidence="4 9" id="KW-0812">Transmembrane</keyword>
<gene>
    <name evidence="11" type="ORF">ABR69_09405</name>
</gene>
<dbReference type="EMBL" id="LIBB01000544">
    <property type="protein sequence ID" value="KRO68183.1"/>
    <property type="molecule type" value="Genomic_DNA"/>
</dbReference>
<keyword evidence="3 9" id="KW-0813">Transport</keyword>
<dbReference type="Pfam" id="PF00571">
    <property type="entry name" value="CBS"/>
    <property type="match status" value="2"/>
</dbReference>
<dbReference type="Gene3D" id="3.10.580.10">
    <property type="entry name" value="CBS-domain"/>
    <property type="match status" value="1"/>
</dbReference>
<comment type="subcellular location">
    <subcellularLocation>
        <location evidence="9">Cell membrane</location>
        <topology evidence="9">Multi-pass membrane protein</topology>
    </subcellularLocation>
    <subcellularLocation>
        <location evidence="1">Membrane</location>
        <topology evidence="1">Multi-pass membrane protein</topology>
    </subcellularLocation>
</comment>
<dbReference type="GO" id="GO:0005886">
    <property type="term" value="C:plasma membrane"/>
    <property type="evidence" value="ECO:0007669"/>
    <property type="project" value="UniProtKB-SubCell"/>
</dbReference>